<name>A0A1Y5RMN2_9RHOB</name>
<dbReference type="PANTHER" id="PTHR35008:SF8">
    <property type="entry name" value="ALCOHOL DEHYDROGENASE CYTOCHROME C SUBUNIT"/>
    <property type="match status" value="1"/>
</dbReference>
<organism evidence="6 7">
    <name type="scientific">Pseudoruegeria aquimaris</name>
    <dbReference type="NCBI Taxonomy" id="393663"/>
    <lineage>
        <taxon>Bacteria</taxon>
        <taxon>Pseudomonadati</taxon>
        <taxon>Pseudomonadota</taxon>
        <taxon>Alphaproteobacteria</taxon>
        <taxon>Rhodobacterales</taxon>
        <taxon>Roseobacteraceae</taxon>
        <taxon>Pseudoruegeria</taxon>
    </lineage>
</organism>
<protein>
    <submittedName>
        <fullName evidence="6">Nicotinate dehydrogenase subunit B</fullName>
        <ecNumber evidence="6">1.17.2.1</ecNumber>
    </submittedName>
</protein>
<dbReference type="GO" id="GO:0046872">
    <property type="term" value="F:metal ion binding"/>
    <property type="evidence" value="ECO:0007669"/>
    <property type="project" value="UniProtKB-KW"/>
</dbReference>
<dbReference type="InterPro" id="IPR009056">
    <property type="entry name" value="Cyt_c-like_dom"/>
</dbReference>
<keyword evidence="7" id="KW-1185">Reference proteome</keyword>
<keyword evidence="2 4" id="KW-0479">Metal-binding</keyword>
<feature type="domain" description="Cytochrome c" evidence="5">
    <location>
        <begin position="187"/>
        <end position="293"/>
    </location>
</feature>
<dbReference type="SUPFAM" id="SSF46626">
    <property type="entry name" value="Cytochrome c"/>
    <property type="match status" value="2"/>
</dbReference>
<dbReference type="InterPro" id="IPR051459">
    <property type="entry name" value="Cytochrome_c-type_DH"/>
</dbReference>
<sequence length="298" mass="31771">MYRFLRIIVLLALVGGLGFWLLTRPTTEPESNLAGLEGDAARGEVIFYAGGCASCHAREGASGEEKLVLAGGMGFPSAFGTFYAPNISSDPEAGIGTWSALDLVNAMKHGTSPEGQHYYPAFPYTSYARADLQDIVDLHAFLQTLPADATPSKPHDVGFPFNIRRSLGGWKLLFLKDGWVIEDVEGPQLERGRYLVEALGHCGECHTPRNALGGLKTGEWLAGAVNPDGKGRTPGITPATLDWSAGDVAEYLSSGFTPDFDSVGGHMAAVVENTAQLSQEDRDAIAAYVKAVPEVAKE</sequence>
<proteinExistence type="predicted"/>
<dbReference type="GO" id="GO:0020037">
    <property type="term" value="F:heme binding"/>
    <property type="evidence" value="ECO:0007669"/>
    <property type="project" value="InterPro"/>
</dbReference>
<dbReference type="PANTHER" id="PTHR35008">
    <property type="entry name" value="BLL4482 PROTEIN-RELATED"/>
    <property type="match status" value="1"/>
</dbReference>
<evidence type="ECO:0000256" key="2">
    <source>
        <dbReference type="ARBA" id="ARBA00022723"/>
    </source>
</evidence>
<dbReference type="GO" id="GO:0009055">
    <property type="term" value="F:electron transfer activity"/>
    <property type="evidence" value="ECO:0007669"/>
    <property type="project" value="InterPro"/>
</dbReference>
<reference evidence="6 7" key="1">
    <citation type="submission" date="2017-03" db="EMBL/GenBank/DDBJ databases">
        <authorList>
            <person name="Afonso C.L."/>
            <person name="Miller P.J."/>
            <person name="Scott M.A."/>
            <person name="Spackman E."/>
            <person name="Goraichik I."/>
            <person name="Dimitrov K.M."/>
            <person name="Suarez D.L."/>
            <person name="Swayne D.E."/>
        </authorList>
    </citation>
    <scope>NUCLEOTIDE SEQUENCE [LARGE SCALE GENOMIC DNA]</scope>
    <source>
        <strain evidence="6 7">CECT 7680</strain>
    </source>
</reference>
<dbReference type="OrthoDB" id="9811281at2"/>
<dbReference type="Pfam" id="PF00034">
    <property type="entry name" value="Cytochrom_C"/>
    <property type="match status" value="1"/>
</dbReference>
<dbReference type="Gene3D" id="1.10.760.10">
    <property type="entry name" value="Cytochrome c-like domain"/>
    <property type="match status" value="2"/>
</dbReference>
<dbReference type="Proteomes" id="UP000193409">
    <property type="component" value="Unassembled WGS sequence"/>
</dbReference>
<keyword evidence="6" id="KW-0560">Oxidoreductase</keyword>
<dbReference type="GO" id="GO:0016491">
    <property type="term" value="F:oxidoreductase activity"/>
    <property type="evidence" value="ECO:0007669"/>
    <property type="project" value="UniProtKB-KW"/>
</dbReference>
<evidence type="ECO:0000313" key="7">
    <source>
        <dbReference type="Proteomes" id="UP000193409"/>
    </source>
</evidence>
<gene>
    <name evidence="6" type="primary">nicB_1</name>
    <name evidence="6" type="ORF">PSA7680_00640</name>
</gene>
<accession>A0A1Y5RMN2</accession>
<keyword evidence="3 4" id="KW-0408">Iron</keyword>
<evidence type="ECO:0000256" key="3">
    <source>
        <dbReference type="ARBA" id="ARBA00023004"/>
    </source>
</evidence>
<dbReference type="InterPro" id="IPR036909">
    <property type="entry name" value="Cyt_c-like_dom_sf"/>
</dbReference>
<dbReference type="AlphaFoldDB" id="A0A1Y5RMN2"/>
<feature type="domain" description="Cytochrome c" evidence="5">
    <location>
        <begin position="38"/>
        <end position="146"/>
    </location>
</feature>
<keyword evidence="1 4" id="KW-0349">Heme</keyword>
<evidence type="ECO:0000313" key="6">
    <source>
        <dbReference type="EMBL" id="SLN18499.1"/>
    </source>
</evidence>
<dbReference type="EMBL" id="FWFQ01000003">
    <property type="protein sequence ID" value="SLN18499.1"/>
    <property type="molecule type" value="Genomic_DNA"/>
</dbReference>
<dbReference type="RefSeq" id="WP_085867211.1">
    <property type="nucleotide sequence ID" value="NZ_FWFQ01000003.1"/>
</dbReference>
<evidence type="ECO:0000259" key="5">
    <source>
        <dbReference type="PROSITE" id="PS51007"/>
    </source>
</evidence>
<dbReference type="PROSITE" id="PS51007">
    <property type="entry name" value="CYTC"/>
    <property type="match status" value="2"/>
</dbReference>
<evidence type="ECO:0000256" key="1">
    <source>
        <dbReference type="ARBA" id="ARBA00022617"/>
    </source>
</evidence>
<evidence type="ECO:0000256" key="4">
    <source>
        <dbReference type="PROSITE-ProRule" id="PRU00433"/>
    </source>
</evidence>
<dbReference type="EC" id="1.17.2.1" evidence="6"/>